<evidence type="ECO:0000256" key="4">
    <source>
        <dbReference type="ARBA" id="ARBA00020295"/>
    </source>
</evidence>
<dbReference type="PANTHER" id="PTHR32438:SF5">
    <property type="entry name" value="4-ALPHA-GLUCANOTRANSFERASE DPE1, CHLOROPLASTIC_AMYLOPLASTIC"/>
    <property type="match status" value="1"/>
</dbReference>
<evidence type="ECO:0000256" key="7">
    <source>
        <dbReference type="ARBA" id="ARBA00023277"/>
    </source>
</evidence>
<evidence type="ECO:0000313" key="11">
    <source>
        <dbReference type="EMBL" id="SFO32869.1"/>
    </source>
</evidence>
<dbReference type="InterPro" id="IPR003385">
    <property type="entry name" value="Glyco_hydro_77"/>
</dbReference>
<comment type="similarity">
    <text evidence="2 10">Belongs to the disproportionating enzyme family.</text>
</comment>
<evidence type="ECO:0000313" key="12">
    <source>
        <dbReference type="Proteomes" id="UP000198806"/>
    </source>
</evidence>
<evidence type="ECO:0000256" key="2">
    <source>
        <dbReference type="ARBA" id="ARBA00005684"/>
    </source>
</evidence>
<dbReference type="RefSeq" id="WP_091687007.1">
    <property type="nucleotide sequence ID" value="NZ_BAABFM010000023.1"/>
</dbReference>
<proteinExistence type="inferred from homology"/>
<gene>
    <name evidence="11" type="ORF">SAMN04489757_11844</name>
</gene>
<reference evidence="11 12" key="1">
    <citation type="submission" date="2016-10" db="EMBL/GenBank/DDBJ databases">
        <authorList>
            <person name="de Groot N.N."/>
        </authorList>
    </citation>
    <scope>NUCLEOTIDE SEQUENCE [LARGE SCALE GENOMIC DNA]</scope>
    <source>
        <strain evidence="11 12">DSM 1283</strain>
    </source>
</reference>
<keyword evidence="7 10" id="KW-0119">Carbohydrate metabolism</keyword>
<evidence type="ECO:0000256" key="8">
    <source>
        <dbReference type="ARBA" id="ARBA00031423"/>
    </source>
</evidence>
<dbReference type="NCBIfam" id="NF011080">
    <property type="entry name" value="PRK14508.1-3"/>
    <property type="match status" value="1"/>
</dbReference>
<dbReference type="AlphaFoldDB" id="A0A1I5GAE9"/>
<evidence type="ECO:0000256" key="1">
    <source>
        <dbReference type="ARBA" id="ARBA00000439"/>
    </source>
</evidence>
<keyword evidence="6 10" id="KW-0808">Transferase</keyword>
<dbReference type="Gene3D" id="3.20.20.80">
    <property type="entry name" value="Glycosidases"/>
    <property type="match status" value="1"/>
</dbReference>
<dbReference type="NCBIfam" id="NF011079">
    <property type="entry name" value="PRK14508.1-2"/>
    <property type="match status" value="1"/>
</dbReference>
<evidence type="ECO:0000256" key="5">
    <source>
        <dbReference type="ARBA" id="ARBA00022676"/>
    </source>
</evidence>
<evidence type="ECO:0000256" key="9">
    <source>
        <dbReference type="ARBA" id="ARBA00031501"/>
    </source>
</evidence>
<dbReference type="GO" id="GO:0005975">
    <property type="term" value="P:carbohydrate metabolic process"/>
    <property type="evidence" value="ECO:0007669"/>
    <property type="project" value="InterPro"/>
</dbReference>
<dbReference type="SUPFAM" id="SSF51445">
    <property type="entry name" value="(Trans)glycosidases"/>
    <property type="match status" value="1"/>
</dbReference>
<dbReference type="EC" id="2.4.1.25" evidence="3 10"/>
<evidence type="ECO:0000256" key="6">
    <source>
        <dbReference type="ARBA" id="ARBA00022679"/>
    </source>
</evidence>
<accession>A0A1I5GAE9</accession>
<dbReference type="InterPro" id="IPR017853">
    <property type="entry name" value="GH"/>
</dbReference>
<dbReference type="NCBIfam" id="TIGR00217">
    <property type="entry name" value="malQ"/>
    <property type="match status" value="1"/>
</dbReference>
<dbReference type="GO" id="GO:0004134">
    <property type="term" value="F:4-alpha-glucanotransferase activity"/>
    <property type="evidence" value="ECO:0007669"/>
    <property type="project" value="UniProtKB-EC"/>
</dbReference>
<dbReference type="EMBL" id="FOWD01000018">
    <property type="protein sequence ID" value="SFO32869.1"/>
    <property type="molecule type" value="Genomic_DNA"/>
</dbReference>
<evidence type="ECO:0000256" key="3">
    <source>
        <dbReference type="ARBA" id="ARBA00012560"/>
    </source>
</evidence>
<organism evidence="11 12">
    <name type="scientific">Anaerocolumna aminovalerica</name>
    <dbReference type="NCBI Taxonomy" id="1527"/>
    <lineage>
        <taxon>Bacteria</taxon>
        <taxon>Bacillati</taxon>
        <taxon>Bacillota</taxon>
        <taxon>Clostridia</taxon>
        <taxon>Lachnospirales</taxon>
        <taxon>Lachnospiraceae</taxon>
        <taxon>Anaerocolumna</taxon>
    </lineage>
</organism>
<dbReference type="Pfam" id="PF02446">
    <property type="entry name" value="Glyco_hydro_77"/>
    <property type="match status" value="1"/>
</dbReference>
<dbReference type="STRING" id="1527.SAMN04489757_11844"/>
<dbReference type="Proteomes" id="UP000198806">
    <property type="component" value="Unassembled WGS sequence"/>
</dbReference>
<keyword evidence="5 10" id="KW-0328">Glycosyltransferase</keyword>
<sequence>MREAGILLPLSSLPSNHGIGDMGSYSFELIDLLKTGGFHIWQILPLNPLGFGNSPYQPYSSFAGDEIYISLDELYKDGLLTKRPASFQKNSKSIDYEKVRNFKENYFKEAFLNFTEDGDYKDFIKQEWVYLYAVFLTLKKKNDLRCWNEWDKAQKEWIKTREFDVSAYEEEIRYEMFVQYIFYKQWMKVKTYANQNGIRIMGDIPFYVGIDSLDVWANQECFLLGAEGKPTFIAGVPPDYFSATGQRWGNPIYNWDYLKKQNYQFWLDRIAYNSKLFDIIRIDHFRAFDTYWKIPATCETAVEGEWLEAPGYEVFDLIGEKLPEVEIIAEDLGDLREEVHVLKNHYGLKGMKIVQFTFDPNENNNNFEDMENMVIYTGSHDNQTIRGWYLSQDKKTQNRIRKSLKKSGYDDRIISKRFVRLTLDSIAEMAILPLQDLINLGDEARINTPGTLGSPNWEWKLDSFSKFKKEIGNLKELIIASRR</sequence>
<name>A0A1I5GAE9_9FIRM</name>
<dbReference type="PANTHER" id="PTHR32438">
    <property type="entry name" value="4-ALPHA-GLUCANOTRANSFERASE DPE1, CHLOROPLASTIC/AMYLOPLASTIC"/>
    <property type="match status" value="1"/>
</dbReference>
<evidence type="ECO:0000256" key="10">
    <source>
        <dbReference type="RuleBase" id="RU361207"/>
    </source>
</evidence>
<dbReference type="OrthoDB" id="9811841at2"/>
<protein>
    <recommendedName>
        <fullName evidence="4 10">4-alpha-glucanotransferase</fullName>
        <ecNumber evidence="3 10">2.4.1.25</ecNumber>
    </recommendedName>
    <alternativeName>
        <fullName evidence="8 10">Amylomaltase</fullName>
    </alternativeName>
    <alternativeName>
        <fullName evidence="9 10">Disproportionating enzyme</fullName>
    </alternativeName>
</protein>
<keyword evidence="12" id="KW-1185">Reference proteome</keyword>
<comment type="catalytic activity">
    <reaction evidence="1 10">
        <text>Transfers a segment of a (1-&gt;4)-alpha-D-glucan to a new position in an acceptor, which may be glucose or a (1-&gt;4)-alpha-D-glucan.</text>
        <dbReference type="EC" id="2.4.1.25"/>
    </reaction>
</comment>